<dbReference type="Pfam" id="PF00126">
    <property type="entry name" value="HTH_1"/>
    <property type="match status" value="1"/>
</dbReference>
<dbReference type="SUPFAM" id="SSF46785">
    <property type="entry name" value="Winged helix' DNA-binding domain"/>
    <property type="match status" value="1"/>
</dbReference>
<proteinExistence type="predicted"/>
<protein>
    <submittedName>
        <fullName evidence="2">Molybdenum-binding transcriptional regulator</fullName>
    </submittedName>
</protein>
<dbReference type="OrthoDB" id="9800709at2"/>
<feature type="domain" description="HTH lysR-type" evidence="1">
    <location>
        <begin position="28"/>
        <end position="88"/>
    </location>
</feature>
<dbReference type="InterPro" id="IPR036388">
    <property type="entry name" value="WH-like_DNA-bd_sf"/>
</dbReference>
<dbReference type="InterPro" id="IPR000847">
    <property type="entry name" value="LysR_HTH_N"/>
</dbReference>
<dbReference type="RefSeq" id="WP_111352004.1">
    <property type="nucleotide sequence ID" value="NZ_JAIWKD010000009.1"/>
</dbReference>
<dbReference type="InterPro" id="IPR051815">
    <property type="entry name" value="Molybdate_resp_trans_reg"/>
</dbReference>
<evidence type="ECO:0000313" key="3">
    <source>
        <dbReference type="Proteomes" id="UP000249590"/>
    </source>
</evidence>
<name>A0A8B2NEZ0_9HYPH</name>
<accession>A0A8B2NEZ0</accession>
<evidence type="ECO:0000313" key="2">
    <source>
        <dbReference type="EMBL" id="RAH97427.1"/>
    </source>
</evidence>
<organism evidence="2 3">
    <name type="scientific">Acuticoccus sediminis</name>
    <dbReference type="NCBI Taxonomy" id="2184697"/>
    <lineage>
        <taxon>Bacteria</taxon>
        <taxon>Pseudomonadati</taxon>
        <taxon>Pseudomonadota</taxon>
        <taxon>Alphaproteobacteria</taxon>
        <taxon>Hyphomicrobiales</taxon>
        <taxon>Amorphaceae</taxon>
        <taxon>Acuticoccus</taxon>
    </lineage>
</organism>
<dbReference type="AlphaFoldDB" id="A0A8B2NEZ0"/>
<gene>
    <name evidence="2" type="ORF">DLJ53_30000</name>
</gene>
<comment type="caution">
    <text evidence="2">The sequence shown here is derived from an EMBL/GenBank/DDBJ whole genome shotgun (WGS) entry which is preliminary data.</text>
</comment>
<dbReference type="InterPro" id="IPR036390">
    <property type="entry name" value="WH_DNA-bd_sf"/>
</dbReference>
<sequence>MSDDDQPPRIRIRVVFGPDEMMGPGKAELLERIRATGSIAAAGREMGMSYKRAWQLVETLNTMFSAPVVESTRGGARGGGARLTDAGEAVLDTYRAFEDEAYRAGREHVERLQSMLRDIPGGK</sequence>
<dbReference type="Gene3D" id="1.10.10.10">
    <property type="entry name" value="Winged helix-like DNA-binding domain superfamily/Winged helix DNA-binding domain"/>
    <property type="match status" value="1"/>
</dbReference>
<keyword evidence="3" id="KW-1185">Reference proteome</keyword>
<dbReference type="EMBL" id="QHHQ01000009">
    <property type="protein sequence ID" value="RAH97427.1"/>
    <property type="molecule type" value="Genomic_DNA"/>
</dbReference>
<reference evidence="2 3" key="1">
    <citation type="submission" date="2018-05" db="EMBL/GenBank/DDBJ databases">
        <title>Acuticoccus sediminis sp. nov., isolated from deep-sea sediment of Indian Ocean.</title>
        <authorList>
            <person name="Liu X."/>
            <person name="Lai Q."/>
            <person name="Du Y."/>
            <person name="Sun F."/>
            <person name="Zhang X."/>
            <person name="Wang S."/>
            <person name="Shao Z."/>
        </authorList>
    </citation>
    <scope>NUCLEOTIDE SEQUENCE [LARGE SCALE GENOMIC DNA]</scope>
    <source>
        <strain evidence="2 3">PTG4-2</strain>
    </source>
</reference>
<dbReference type="Proteomes" id="UP000249590">
    <property type="component" value="Unassembled WGS sequence"/>
</dbReference>
<evidence type="ECO:0000259" key="1">
    <source>
        <dbReference type="Pfam" id="PF00126"/>
    </source>
</evidence>
<dbReference type="PANTHER" id="PTHR30432:SF1">
    <property type="entry name" value="DNA-BINDING TRANSCRIPTIONAL DUAL REGULATOR MODE"/>
    <property type="match status" value="1"/>
</dbReference>
<dbReference type="GO" id="GO:0003700">
    <property type="term" value="F:DNA-binding transcription factor activity"/>
    <property type="evidence" value="ECO:0007669"/>
    <property type="project" value="InterPro"/>
</dbReference>
<dbReference type="PANTHER" id="PTHR30432">
    <property type="entry name" value="TRANSCRIPTIONAL REGULATOR MODE"/>
    <property type="match status" value="1"/>
</dbReference>